<dbReference type="OrthoDB" id="2078038at2"/>
<gene>
    <name evidence="2" type="ORF">SAMN03080614_100370</name>
</gene>
<dbReference type="Pfam" id="PF03118">
    <property type="entry name" value="RNA_pol_A_CTD"/>
    <property type="match status" value="1"/>
</dbReference>
<protein>
    <submittedName>
        <fullName evidence="2">RNA polymerase, alpha chain C terminal domain</fullName>
    </submittedName>
</protein>
<sequence>MGIAFKRLKKRILKEFPKKKLIGDIIIRDSEYEILLDYLKDKCKALIYSNVEIGNDPVFAVALVQVGIRYYDGNFWSHLTKLLGVKKITVEGQRRIGEAFYKVLYINNKDFLNKSDRVNNILLHGFVSDYYANAMFDFFFKYYNNDLERDLSRNNREMMNNLIEVIKKNDNTSRTYLLVKQTANAIKVNTRGGKIRIRRLLNLIDRAFWDGVTPENPTSRLSILFNQWLEISDEFNQQYNIYHSNSNKTKGKKAFSSPYFKCDFKNTSFKLVLPTQLIRLDFEEKEILWHIKYSDKVKEIKSHLQEAITGYKTKEVEIEVERENIFDEFIIELYCKEMRLKLFKIKADCIRFYDKDGDFLDLSNNLPKGEVYGFTRKNDIPISDALLDSEVIDNLIRSYFEFEIGDVVRLPDGRPISIGRKLKEGLLERKVLDGCYGKYNGSSIKIYKEPPRLFLKILPQRSVGTMIEINGVRYRLFDEKTIKIELGNAKGEQGYLINLGDYGCTNDGIYTVYVDVPNDRTNRLWQFLLINGINYQFEDAPYIFQSKGKIKFNEELNIKPANKNLEKNNDENSFNFIIEPELEYLPFTYKGQDYDIPIYFEIPCLKWKFPSGKWNVEKPDAIWHGDVPNIIYFKYPENKLKIFIDEHLDFSNQYQYLTFSKSKTKGYFECDITRFKSWLSREKDFRRIYIDFSQKPLEFLKIITCSVVESHILKWDYENEELVCELNIIGKANYCADLVLMDTKEKIVEKIPINQGKFVIKQSLNSGLYKIIIYEDEIDDTGFSSTFYYKIGEFEHKIINPNNLEGNKMLIKHIKRDEDISFKMELNCKYYISDLKQIDKNNYKGRLTVETKYGIKYLAEVKVQINDLDKLQFISLTFFDGQDYLEFLYDKKRQIIIKDEEKGLKSGESYRRYECLYPDEYLYMVEYIIERQNLASNKVTPIKEEKLVVEVEKTKEKDLLDTPICATGLSNFICNALKKSEITTIRDIVDGGKKRLAKVQGLNKKMLKEIEYQLYSLGIKID</sequence>
<dbReference type="STRING" id="1120990.SAMN03080614_100370"/>
<evidence type="ECO:0000259" key="1">
    <source>
        <dbReference type="Pfam" id="PF03118"/>
    </source>
</evidence>
<dbReference type="Proteomes" id="UP000243819">
    <property type="component" value="Unassembled WGS sequence"/>
</dbReference>
<dbReference type="GO" id="GO:0006351">
    <property type="term" value="P:DNA-templated transcription"/>
    <property type="evidence" value="ECO:0007669"/>
    <property type="project" value="InterPro"/>
</dbReference>
<dbReference type="EMBL" id="FOIF01000003">
    <property type="protein sequence ID" value="SES69139.1"/>
    <property type="molecule type" value="Genomic_DNA"/>
</dbReference>
<name>A0A1H9YKT3_9FIRM</name>
<proteinExistence type="predicted"/>
<accession>A0A1H9YKT3</accession>
<dbReference type="RefSeq" id="WP_091348517.1">
    <property type="nucleotide sequence ID" value="NZ_FOIF01000003.1"/>
</dbReference>
<evidence type="ECO:0000313" key="3">
    <source>
        <dbReference type="Proteomes" id="UP000243819"/>
    </source>
</evidence>
<evidence type="ECO:0000313" key="2">
    <source>
        <dbReference type="EMBL" id="SES69139.1"/>
    </source>
</evidence>
<dbReference type="InterPro" id="IPR011260">
    <property type="entry name" value="RNAP_asu_C"/>
</dbReference>
<dbReference type="GO" id="GO:0003899">
    <property type="term" value="F:DNA-directed RNA polymerase activity"/>
    <property type="evidence" value="ECO:0007669"/>
    <property type="project" value="InterPro"/>
</dbReference>
<dbReference type="Gene3D" id="1.10.150.20">
    <property type="entry name" value="5' to 3' exonuclease, C-terminal subdomain"/>
    <property type="match status" value="1"/>
</dbReference>
<keyword evidence="3" id="KW-1185">Reference proteome</keyword>
<reference evidence="3" key="1">
    <citation type="submission" date="2016-10" db="EMBL/GenBank/DDBJ databases">
        <authorList>
            <person name="Varghese N."/>
            <person name="Submissions S."/>
        </authorList>
    </citation>
    <scope>NUCLEOTIDE SEQUENCE [LARGE SCALE GENOMIC DNA]</scope>
    <source>
        <strain evidence="3">DSM 13577</strain>
    </source>
</reference>
<dbReference type="SUPFAM" id="SSF47789">
    <property type="entry name" value="C-terminal domain of RNA polymerase alpha subunit"/>
    <property type="match status" value="1"/>
</dbReference>
<dbReference type="AlphaFoldDB" id="A0A1H9YKT3"/>
<feature type="domain" description="RNA polymerase alpha subunit C-terminal" evidence="1">
    <location>
        <begin position="952"/>
        <end position="1014"/>
    </location>
</feature>
<organism evidence="2 3">
    <name type="scientific">Anaerobranca gottschalkii DSM 13577</name>
    <dbReference type="NCBI Taxonomy" id="1120990"/>
    <lineage>
        <taxon>Bacteria</taxon>
        <taxon>Bacillati</taxon>
        <taxon>Bacillota</taxon>
        <taxon>Clostridia</taxon>
        <taxon>Eubacteriales</taxon>
        <taxon>Proteinivoracaceae</taxon>
        <taxon>Anaerobranca</taxon>
    </lineage>
</organism>
<dbReference type="GO" id="GO:0003677">
    <property type="term" value="F:DNA binding"/>
    <property type="evidence" value="ECO:0007669"/>
    <property type="project" value="InterPro"/>
</dbReference>